<proteinExistence type="predicted"/>
<reference evidence="2 3" key="1">
    <citation type="submission" date="2022-08" db="EMBL/GenBank/DDBJ databases">
        <title>Reclassification of Massilia species as members of the genera Telluria, Duganella, Pseudoduganella, Mokoshia gen. nov. and Zemynaea gen. nov. using orthogonal and non-orthogonal genome-based approaches.</title>
        <authorList>
            <person name="Bowman J.P."/>
        </authorList>
    </citation>
    <scope>NUCLEOTIDE SEQUENCE [LARGE SCALE GENOMIC DNA]</scope>
    <source>
        <strain evidence="2 3">LMG 28164</strain>
    </source>
</reference>
<evidence type="ECO:0000313" key="2">
    <source>
        <dbReference type="EMBL" id="MCS0591641.1"/>
    </source>
</evidence>
<protein>
    <submittedName>
        <fullName evidence="2">Type VI secretion system baseplate subunit TssE</fullName>
    </submittedName>
</protein>
<feature type="domain" description="IraD/Gp25-like" evidence="1">
    <location>
        <begin position="36"/>
        <end position="135"/>
    </location>
</feature>
<gene>
    <name evidence="2" type="primary">tssE</name>
    <name evidence="2" type="ORF">NX782_20830</name>
</gene>
<comment type="caution">
    <text evidence="2">The sequence shown here is derived from an EMBL/GenBank/DDBJ whole genome shotgun (WGS) entry which is preliminary data.</text>
</comment>
<dbReference type="EMBL" id="JANUGX010000029">
    <property type="protein sequence ID" value="MCS0591641.1"/>
    <property type="molecule type" value="Genomic_DNA"/>
</dbReference>
<dbReference type="InterPro" id="IPR053176">
    <property type="entry name" value="T6SS_TssE1-like"/>
</dbReference>
<organism evidence="2 3">
    <name type="scientific">Massilia norwichensis</name>
    <dbReference type="NCBI Taxonomy" id="1442366"/>
    <lineage>
        <taxon>Bacteria</taxon>
        <taxon>Pseudomonadati</taxon>
        <taxon>Pseudomonadota</taxon>
        <taxon>Betaproteobacteria</taxon>
        <taxon>Burkholderiales</taxon>
        <taxon>Oxalobacteraceae</taxon>
        <taxon>Telluria group</taxon>
        <taxon>Massilia</taxon>
    </lineage>
</organism>
<accession>A0ABT2ABR3</accession>
<evidence type="ECO:0000259" key="1">
    <source>
        <dbReference type="Pfam" id="PF04965"/>
    </source>
</evidence>
<dbReference type="PANTHER" id="PTHR38595">
    <property type="entry name" value="CYTOPLASMIC PROTEIN-RELATED"/>
    <property type="match status" value="1"/>
</dbReference>
<dbReference type="InterPro" id="IPR017737">
    <property type="entry name" value="TssE1-like"/>
</dbReference>
<dbReference type="SUPFAM" id="SSF160719">
    <property type="entry name" value="gpW/gp25-like"/>
    <property type="match status" value="1"/>
</dbReference>
<dbReference type="PANTHER" id="PTHR38595:SF1">
    <property type="entry name" value="TYPE VI SECRETION SYSTEM COMPONENT TSSE1"/>
    <property type="match status" value="1"/>
</dbReference>
<sequence length="163" mass="17424">MKGFTPGLFDRLLGVPLRGATGGASGATVSRISAEDLKDAVARDLEALLNTRAVVDEALLGDYPECSSSILNYGLNDFADRSLSSPADRAHICASLEEVIARHEPRLRDVKASLEMREGAVNRLNFSITAMLVASTSQEPVNFDAVLQRSTLQYSISKAGRGA</sequence>
<dbReference type="RefSeq" id="WP_258847410.1">
    <property type="nucleotide sequence ID" value="NZ_JANUGX010000029.1"/>
</dbReference>
<dbReference type="Pfam" id="PF04965">
    <property type="entry name" value="GPW_gp25"/>
    <property type="match status" value="1"/>
</dbReference>
<dbReference type="Gene3D" id="3.10.450.40">
    <property type="match status" value="1"/>
</dbReference>
<dbReference type="Proteomes" id="UP001205560">
    <property type="component" value="Unassembled WGS sequence"/>
</dbReference>
<dbReference type="InterPro" id="IPR007048">
    <property type="entry name" value="IraD/Gp25-like"/>
</dbReference>
<keyword evidence="3" id="KW-1185">Reference proteome</keyword>
<name>A0ABT2ABR3_9BURK</name>
<evidence type="ECO:0000313" key="3">
    <source>
        <dbReference type="Proteomes" id="UP001205560"/>
    </source>
</evidence>
<dbReference type="NCBIfam" id="TIGR03357">
    <property type="entry name" value="VI_zyme"/>
    <property type="match status" value="1"/>
</dbReference>